<organism evidence="3 4">
    <name type="scientific">Zhengella mangrovi</name>
    <dbReference type="NCBI Taxonomy" id="1982044"/>
    <lineage>
        <taxon>Bacteria</taxon>
        <taxon>Pseudomonadati</taxon>
        <taxon>Pseudomonadota</taxon>
        <taxon>Alphaproteobacteria</taxon>
        <taxon>Hyphomicrobiales</taxon>
        <taxon>Notoacmeibacteraceae</taxon>
        <taxon>Zhengella</taxon>
    </lineage>
</organism>
<protein>
    <recommendedName>
        <fullName evidence="5">DUF2865 domain-containing protein</fullName>
    </recommendedName>
</protein>
<comment type="caution">
    <text evidence="3">The sequence shown here is derived from an EMBL/GenBank/DDBJ whole genome shotgun (WGS) entry which is preliminary data.</text>
</comment>
<proteinExistence type="predicted"/>
<dbReference type="Pfam" id="PF11064">
    <property type="entry name" value="DUF2865"/>
    <property type="match status" value="1"/>
</dbReference>
<evidence type="ECO:0008006" key="5">
    <source>
        <dbReference type="Google" id="ProtNLM"/>
    </source>
</evidence>
<keyword evidence="2" id="KW-0732">Signal</keyword>
<dbReference type="RefSeq" id="WP_099306774.1">
    <property type="nucleotide sequence ID" value="NZ_PDVP01000007.1"/>
</dbReference>
<feature type="coiled-coil region" evidence="1">
    <location>
        <begin position="57"/>
        <end position="125"/>
    </location>
</feature>
<sequence>MPERISRSGFSALALLGAWAVLAPVAPAAADTGALCRRLEARLAGLPDGPSRNPALIRRYRNALVEQRRQLQIAKQRARQIGCSGSVFSAWREDSRQCDRIREAILDMRDNLDELQDRLDQASAGGFDTSAERRRIMAGIRANRCREAPKKQVVRRLPDPIDTARQDMDLRRRLLDREDGAEPSGNRNVIVINPGAGYGFANGTYRTLCVRTCDGYYFPMSFSTTPEFFGRDEEACQSMCPGTEVRLFAHRTLGEESEDMVSLTGEPYTALPTAFAYRDPKFSTPQGCTCNAAPRNYAVIGGDTPKDDVAPPAEPVIPLPAARPDPAADPETAANVAGGLSLARLKTFLDKTPASAAGDGERKIRVVGPAFLPDPEEALDLKAPGRNAVR</sequence>
<feature type="chain" id="PRO_5013948200" description="DUF2865 domain-containing protein" evidence="2">
    <location>
        <begin position="29"/>
        <end position="390"/>
    </location>
</feature>
<keyword evidence="1" id="KW-0175">Coiled coil</keyword>
<gene>
    <name evidence="3" type="ORF">CSC94_12950</name>
</gene>
<feature type="signal peptide" evidence="2">
    <location>
        <begin position="1"/>
        <end position="28"/>
    </location>
</feature>
<dbReference type="EMBL" id="PDVP01000007">
    <property type="protein sequence ID" value="PHP66588.1"/>
    <property type="molecule type" value="Genomic_DNA"/>
</dbReference>
<dbReference type="OrthoDB" id="7850882at2"/>
<name>A0A2G1QMZ4_9HYPH</name>
<evidence type="ECO:0000313" key="4">
    <source>
        <dbReference type="Proteomes" id="UP000221168"/>
    </source>
</evidence>
<evidence type="ECO:0000256" key="2">
    <source>
        <dbReference type="SAM" id="SignalP"/>
    </source>
</evidence>
<dbReference type="InterPro" id="IPR021293">
    <property type="entry name" value="DUF2865"/>
</dbReference>
<dbReference type="AlphaFoldDB" id="A0A2G1QMZ4"/>
<evidence type="ECO:0000313" key="3">
    <source>
        <dbReference type="EMBL" id="PHP66588.1"/>
    </source>
</evidence>
<dbReference type="Proteomes" id="UP000221168">
    <property type="component" value="Unassembled WGS sequence"/>
</dbReference>
<reference evidence="3 4" key="1">
    <citation type="submission" date="2017-10" db="EMBL/GenBank/DDBJ databases">
        <title>Sedimentibacterium mangrovi gen. nov., sp. nov., a novel member of family Phyllobacteriacea isolated from mangrove sediment.</title>
        <authorList>
            <person name="Liao H."/>
            <person name="Tian Y."/>
        </authorList>
    </citation>
    <scope>NUCLEOTIDE SEQUENCE [LARGE SCALE GENOMIC DNA]</scope>
    <source>
        <strain evidence="3 4">X9-2-2</strain>
    </source>
</reference>
<keyword evidence="4" id="KW-1185">Reference proteome</keyword>
<evidence type="ECO:0000256" key="1">
    <source>
        <dbReference type="SAM" id="Coils"/>
    </source>
</evidence>
<accession>A0A2G1QMZ4</accession>